<gene>
    <name evidence="2" type="ORF">PGLA1383_LOCUS39315</name>
</gene>
<evidence type="ECO:0000259" key="1">
    <source>
        <dbReference type="Pfam" id="PF18922"/>
    </source>
</evidence>
<feature type="domain" description="DUF5672" evidence="1">
    <location>
        <begin position="38"/>
        <end position="166"/>
    </location>
</feature>
<dbReference type="InterPro" id="IPR043729">
    <property type="entry name" value="DUF5672"/>
</dbReference>
<dbReference type="EMBL" id="CAJNNV010027822">
    <property type="protein sequence ID" value="CAE8621797.1"/>
    <property type="molecule type" value="Genomic_DNA"/>
</dbReference>
<reference evidence="2" key="1">
    <citation type="submission" date="2021-02" db="EMBL/GenBank/DDBJ databases">
        <authorList>
            <person name="Dougan E. K."/>
            <person name="Rhodes N."/>
            <person name="Thang M."/>
            <person name="Chan C."/>
        </authorList>
    </citation>
    <scope>NUCLEOTIDE SEQUENCE</scope>
</reference>
<name>A0A813GGL2_POLGL</name>
<dbReference type="Pfam" id="PF18922">
    <property type="entry name" value="DUF5672"/>
    <property type="match status" value="1"/>
</dbReference>
<dbReference type="AlphaFoldDB" id="A0A813GGL2"/>
<comment type="caution">
    <text evidence="2">The sequence shown here is derived from an EMBL/GenBank/DDBJ whole genome shotgun (WGS) entry which is preliminary data.</text>
</comment>
<dbReference type="Proteomes" id="UP000654075">
    <property type="component" value="Unassembled WGS sequence"/>
</dbReference>
<dbReference type="OrthoDB" id="10025998at2759"/>
<evidence type="ECO:0000313" key="3">
    <source>
        <dbReference type="Proteomes" id="UP000654075"/>
    </source>
</evidence>
<keyword evidence="3" id="KW-1185">Reference proteome</keyword>
<organism evidence="2 3">
    <name type="scientific">Polarella glacialis</name>
    <name type="common">Dinoflagellate</name>
    <dbReference type="NCBI Taxonomy" id="89957"/>
    <lineage>
        <taxon>Eukaryota</taxon>
        <taxon>Sar</taxon>
        <taxon>Alveolata</taxon>
        <taxon>Dinophyceae</taxon>
        <taxon>Suessiales</taxon>
        <taxon>Suessiaceae</taxon>
        <taxon>Polarella</taxon>
    </lineage>
</organism>
<proteinExistence type="predicted"/>
<evidence type="ECO:0000313" key="2">
    <source>
        <dbReference type="EMBL" id="CAE8621797.1"/>
    </source>
</evidence>
<sequence length="195" mass="22180">MFYSQSNRNFVFNHPSFKDLRENIKKLFLTPLPEPYYSHNFAKPGGYSLLLETEHFWDLTLTPKLLLFQADSWVCPGAASRLPQFLKCHYVGAPWRKNHKVCPCLVGVGNGGFSIRDKEAMKRVIRSDPVDPRATIPAEDVYFCSHLQGSTPSKSIAVHFAHEGSYDGEDSVDVYIRAEQILQERSTSWRQSALA</sequence>
<protein>
    <recommendedName>
        <fullName evidence="1">DUF5672 domain-containing protein</fullName>
    </recommendedName>
</protein>
<accession>A0A813GGL2</accession>